<feature type="non-terminal residue" evidence="2">
    <location>
        <position position="1"/>
    </location>
</feature>
<evidence type="ECO:0000256" key="1">
    <source>
        <dbReference type="SAM" id="Phobius"/>
    </source>
</evidence>
<dbReference type="AlphaFoldDB" id="A0A061RNG3"/>
<keyword evidence="1" id="KW-0472">Membrane</keyword>
<protein>
    <submittedName>
        <fullName evidence="2">Uncharacterized protein</fullName>
    </submittedName>
</protein>
<proteinExistence type="predicted"/>
<keyword evidence="1" id="KW-1133">Transmembrane helix</keyword>
<sequence>IFTNFDRSQRLAFAMTHPLLVLFALVELENTFWLVSNKR</sequence>
<reference evidence="2" key="1">
    <citation type="submission" date="2014-05" db="EMBL/GenBank/DDBJ databases">
        <title>The transcriptome of the halophilic microalga Tetraselmis sp. GSL018 isolated from the Great Salt Lake, Utah.</title>
        <authorList>
            <person name="Jinkerson R.E."/>
            <person name="D'Adamo S."/>
            <person name="Posewitz M.C."/>
        </authorList>
    </citation>
    <scope>NUCLEOTIDE SEQUENCE</scope>
    <source>
        <strain evidence="2">GSL018</strain>
    </source>
</reference>
<evidence type="ECO:0000313" key="2">
    <source>
        <dbReference type="EMBL" id="JAC74457.1"/>
    </source>
</evidence>
<name>A0A061RNG3_9CHLO</name>
<gene>
    <name evidence="2" type="ORF">TSPGSL018_25890</name>
</gene>
<organism evidence="2">
    <name type="scientific">Tetraselmis sp. GSL018</name>
    <dbReference type="NCBI Taxonomy" id="582737"/>
    <lineage>
        <taxon>Eukaryota</taxon>
        <taxon>Viridiplantae</taxon>
        <taxon>Chlorophyta</taxon>
        <taxon>core chlorophytes</taxon>
        <taxon>Chlorodendrophyceae</taxon>
        <taxon>Chlorodendrales</taxon>
        <taxon>Chlorodendraceae</taxon>
        <taxon>Tetraselmis</taxon>
    </lineage>
</organism>
<feature type="transmembrane region" description="Helical" evidence="1">
    <location>
        <begin position="12"/>
        <end position="35"/>
    </location>
</feature>
<keyword evidence="1" id="KW-0812">Transmembrane</keyword>
<dbReference type="EMBL" id="GBEZ01011318">
    <property type="protein sequence ID" value="JAC74457.1"/>
    <property type="molecule type" value="Transcribed_RNA"/>
</dbReference>
<accession>A0A061RNG3</accession>